<reference evidence="1 2" key="1">
    <citation type="journal article" date="2022" name="Genome Biol. Evol.">
        <title>The Spruce Budworm Genome: Reconstructing the Evolutionary History of Antifreeze Proteins.</title>
        <authorList>
            <person name="Beliveau C."/>
            <person name="Gagne P."/>
            <person name="Picq S."/>
            <person name="Vernygora O."/>
            <person name="Keeling C.I."/>
            <person name="Pinkney K."/>
            <person name="Doucet D."/>
            <person name="Wen F."/>
            <person name="Johnston J.S."/>
            <person name="Maaroufi H."/>
            <person name="Boyle B."/>
            <person name="Laroche J."/>
            <person name="Dewar K."/>
            <person name="Juretic N."/>
            <person name="Blackburn G."/>
            <person name="Nisole A."/>
            <person name="Brunet B."/>
            <person name="Brandao M."/>
            <person name="Lumley L."/>
            <person name="Duan J."/>
            <person name="Quan G."/>
            <person name="Lucarotti C.J."/>
            <person name="Roe A.D."/>
            <person name="Sperling F.A.H."/>
            <person name="Levesque R.C."/>
            <person name="Cusson M."/>
        </authorList>
    </citation>
    <scope>NUCLEOTIDE SEQUENCE [LARGE SCALE GENOMIC DNA]</scope>
    <source>
        <strain evidence="1">Glfc:IPQL:Cfum</strain>
    </source>
</reference>
<name>A0ACC0JHT1_CHOFU</name>
<keyword evidence="2" id="KW-1185">Reference proteome</keyword>
<comment type="caution">
    <text evidence="1">The sequence shown here is derived from an EMBL/GenBank/DDBJ whole genome shotgun (WGS) entry which is preliminary data.</text>
</comment>
<evidence type="ECO:0000313" key="1">
    <source>
        <dbReference type="EMBL" id="KAI8423695.1"/>
    </source>
</evidence>
<proteinExistence type="predicted"/>
<evidence type="ECO:0000313" key="2">
    <source>
        <dbReference type="Proteomes" id="UP001064048"/>
    </source>
</evidence>
<sequence length="191" mass="22016">MLLLAATLVQSSQGHARTFTRCQLSRELLRYNFPRSLIAHFSKTFTENKMPRPIILLLLLPATLVQSSQGHARTFTRCQLSRELLRYNFPRSLIAHWVCVIEHASGRTTEKVTNHNNAYTSYGLFQINNKDWCKKGRKGGHCSMKCEDLLNEDLADDVRCAKRIYDRVGFKAWPTSYAYCKEKSLPDLSRC</sequence>
<dbReference type="EMBL" id="CM046122">
    <property type="protein sequence ID" value="KAI8423695.1"/>
    <property type="molecule type" value="Genomic_DNA"/>
</dbReference>
<organism evidence="1 2">
    <name type="scientific">Choristoneura fumiferana</name>
    <name type="common">Spruce budworm moth</name>
    <name type="synonym">Archips fumiferana</name>
    <dbReference type="NCBI Taxonomy" id="7141"/>
    <lineage>
        <taxon>Eukaryota</taxon>
        <taxon>Metazoa</taxon>
        <taxon>Ecdysozoa</taxon>
        <taxon>Arthropoda</taxon>
        <taxon>Hexapoda</taxon>
        <taxon>Insecta</taxon>
        <taxon>Pterygota</taxon>
        <taxon>Neoptera</taxon>
        <taxon>Endopterygota</taxon>
        <taxon>Lepidoptera</taxon>
        <taxon>Glossata</taxon>
        <taxon>Ditrysia</taxon>
        <taxon>Tortricoidea</taxon>
        <taxon>Tortricidae</taxon>
        <taxon>Tortricinae</taxon>
        <taxon>Choristoneura</taxon>
    </lineage>
</organism>
<protein>
    <submittedName>
        <fullName evidence="1">Uncharacterized protein</fullName>
    </submittedName>
</protein>
<gene>
    <name evidence="1" type="ORF">MSG28_012728</name>
</gene>
<dbReference type="Proteomes" id="UP001064048">
    <property type="component" value="Chromosome 22"/>
</dbReference>
<accession>A0ACC0JHT1</accession>